<dbReference type="RefSeq" id="WP_045252154.1">
    <property type="nucleotide sequence ID" value="NZ_CP099706.1"/>
</dbReference>
<dbReference type="OrthoDB" id="4794414at2"/>
<dbReference type="EMBL" id="JYIT01000085">
    <property type="protein sequence ID" value="KJL18887.1"/>
    <property type="molecule type" value="Genomic_DNA"/>
</dbReference>
<gene>
    <name evidence="3" type="ORF">RL72_03359</name>
</gene>
<keyword evidence="2" id="KW-1133">Transmembrane helix</keyword>
<dbReference type="PATRIC" id="fig|582680.7.peg.3415"/>
<dbReference type="AlphaFoldDB" id="A0A0F0KDA1"/>
<feature type="transmembrane region" description="Helical" evidence="2">
    <location>
        <begin position="76"/>
        <end position="97"/>
    </location>
</feature>
<dbReference type="InterPro" id="IPR019051">
    <property type="entry name" value="Trp_biosyn_TM_oprn/chp"/>
</dbReference>
<evidence type="ECO:0000256" key="2">
    <source>
        <dbReference type="SAM" id="Phobius"/>
    </source>
</evidence>
<comment type="caution">
    <text evidence="3">The sequence shown here is derived from an EMBL/GenBank/DDBJ whole genome shotgun (WGS) entry which is preliminary data.</text>
</comment>
<evidence type="ECO:0000313" key="3">
    <source>
        <dbReference type="EMBL" id="KJL18887.1"/>
    </source>
</evidence>
<feature type="compositionally biased region" description="Basic and acidic residues" evidence="1">
    <location>
        <begin position="183"/>
        <end position="192"/>
    </location>
</feature>
<name>A0A0F0KDA1_9MICO</name>
<feature type="region of interest" description="Disordered" evidence="1">
    <location>
        <begin position="163"/>
        <end position="192"/>
    </location>
</feature>
<keyword evidence="2" id="KW-0472">Membrane</keyword>
<organism evidence="3 4">
    <name type="scientific">Microbacterium azadirachtae</name>
    <dbReference type="NCBI Taxonomy" id="582680"/>
    <lineage>
        <taxon>Bacteria</taxon>
        <taxon>Bacillati</taxon>
        <taxon>Actinomycetota</taxon>
        <taxon>Actinomycetes</taxon>
        <taxon>Micrococcales</taxon>
        <taxon>Microbacteriaceae</taxon>
        <taxon>Microbacterium</taxon>
    </lineage>
</organism>
<feature type="transmembrane region" description="Helical" evidence="2">
    <location>
        <begin position="48"/>
        <end position="69"/>
    </location>
</feature>
<protein>
    <submittedName>
        <fullName evidence="3">Tryptophan-associated transmembrane protein (Trp-oprn-chp)</fullName>
    </submittedName>
</protein>
<reference evidence="3 4" key="1">
    <citation type="submission" date="2015-02" db="EMBL/GenBank/DDBJ databases">
        <title>Draft genome sequences of ten Microbacterium spp. with emphasis on heavy metal contaminated environments.</title>
        <authorList>
            <person name="Corretto E."/>
        </authorList>
    </citation>
    <scope>NUCLEOTIDE SEQUENCE [LARGE SCALE GENOMIC DNA]</scope>
    <source>
        <strain evidence="3 4">DSM 23848</strain>
    </source>
</reference>
<accession>A0A0F0KDA1</accession>
<evidence type="ECO:0000256" key="1">
    <source>
        <dbReference type="SAM" id="MobiDB-lite"/>
    </source>
</evidence>
<keyword evidence="4" id="KW-1185">Reference proteome</keyword>
<proteinExistence type="predicted"/>
<feature type="transmembrane region" description="Helical" evidence="2">
    <location>
        <begin position="131"/>
        <end position="155"/>
    </location>
</feature>
<sequence>MLARRAKSTSLLLILLAGGLGVLSSTQTWLVVDRADGGEALEVAGNAAVPVLAPLSLTALAVVAALALVGPVLRRVFAAIAVMVGGLLLVLTLRILWQHPLDAVAPALTKATGLAGDTALTALVHGIATTVWPWLALVAWILLLLGGALALVTAGRWRSGGRRYRTAPTPHEGPVDAVESWDELSRGTDPTR</sequence>
<keyword evidence="2 3" id="KW-0812">Transmembrane</keyword>
<dbReference type="Pfam" id="PF09534">
    <property type="entry name" value="Trp_oprn_chp"/>
    <property type="match status" value="1"/>
</dbReference>
<evidence type="ECO:0000313" key="4">
    <source>
        <dbReference type="Proteomes" id="UP000033448"/>
    </source>
</evidence>
<dbReference type="Proteomes" id="UP000033448">
    <property type="component" value="Unassembled WGS sequence"/>
</dbReference>